<protein>
    <submittedName>
        <fullName evidence="13">EmrA/EmrK family multidrug efflux transporter periplasmic adaptor subunit</fullName>
    </submittedName>
</protein>
<evidence type="ECO:0000256" key="1">
    <source>
        <dbReference type="ARBA" id="ARBA00004377"/>
    </source>
</evidence>
<evidence type="ECO:0000256" key="4">
    <source>
        <dbReference type="ARBA" id="ARBA00022475"/>
    </source>
</evidence>
<evidence type="ECO:0000256" key="9">
    <source>
        <dbReference type="SAM" id="Coils"/>
    </source>
</evidence>
<evidence type="ECO:0000256" key="3">
    <source>
        <dbReference type="ARBA" id="ARBA00022448"/>
    </source>
</evidence>
<dbReference type="InterPro" id="IPR005694">
    <property type="entry name" value="MFP_proteobact"/>
</dbReference>
<dbReference type="InterPro" id="IPR058633">
    <property type="entry name" value="EmrA/FarA_HH"/>
</dbReference>
<keyword evidence="3" id="KW-0813">Transport</keyword>
<organism evidence="13 14">
    <name type="scientific">Enterobacter cancerogenus</name>
    <dbReference type="NCBI Taxonomy" id="69218"/>
    <lineage>
        <taxon>Bacteria</taxon>
        <taxon>Pseudomonadati</taxon>
        <taxon>Pseudomonadota</taxon>
        <taxon>Gammaproteobacteria</taxon>
        <taxon>Enterobacterales</taxon>
        <taxon>Enterobacteriaceae</taxon>
        <taxon>Enterobacter</taxon>
        <taxon>Enterobacter cloacae complex</taxon>
    </lineage>
</organism>
<dbReference type="InterPro" id="IPR058634">
    <property type="entry name" value="AaeA-lik-b-barrel"/>
</dbReference>
<evidence type="ECO:0000256" key="7">
    <source>
        <dbReference type="ARBA" id="ARBA00022989"/>
    </source>
</evidence>
<evidence type="ECO:0000256" key="6">
    <source>
        <dbReference type="ARBA" id="ARBA00022692"/>
    </source>
</evidence>
<evidence type="ECO:0000256" key="10">
    <source>
        <dbReference type="SAM" id="Phobius"/>
    </source>
</evidence>
<name>A0ABX8KL39_9ENTR</name>
<evidence type="ECO:0000256" key="2">
    <source>
        <dbReference type="ARBA" id="ARBA00009477"/>
    </source>
</evidence>
<proteinExistence type="inferred from homology"/>
<evidence type="ECO:0000256" key="8">
    <source>
        <dbReference type="ARBA" id="ARBA00023136"/>
    </source>
</evidence>
<dbReference type="Gene3D" id="2.40.30.170">
    <property type="match status" value="1"/>
</dbReference>
<feature type="coiled-coil region" evidence="9">
    <location>
        <begin position="115"/>
        <end position="177"/>
    </location>
</feature>
<dbReference type="RefSeq" id="WP_088207321.1">
    <property type="nucleotide sequence ID" value="NZ_CP077290.1"/>
</dbReference>
<keyword evidence="8 10" id="KW-0472">Membrane</keyword>
<gene>
    <name evidence="13" type="ORF">I6L58_02050</name>
</gene>
<dbReference type="Pfam" id="PF25885">
    <property type="entry name" value="HH_EMRA"/>
    <property type="match status" value="1"/>
</dbReference>
<dbReference type="EMBL" id="CP077290">
    <property type="protein sequence ID" value="QXA49853.1"/>
    <property type="molecule type" value="Genomic_DNA"/>
</dbReference>
<evidence type="ECO:0000256" key="5">
    <source>
        <dbReference type="ARBA" id="ARBA00022519"/>
    </source>
</evidence>
<dbReference type="Pfam" id="PF25963">
    <property type="entry name" value="Beta-barrel_AAEA"/>
    <property type="match status" value="1"/>
</dbReference>
<keyword evidence="9" id="KW-0175">Coiled coil</keyword>
<feature type="transmembrane region" description="Helical" evidence="10">
    <location>
        <begin position="15"/>
        <end position="35"/>
    </location>
</feature>
<comment type="subcellular location">
    <subcellularLocation>
        <location evidence="1">Cell inner membrane</location>
        <topology evidence="1">Single-pass membrane protein</topology>
    </subcellularLocation>
</comment>
<evidence type="ECO:0000259" key="12">
    <source>
        <dbReference type="Pfam" id="PF25963"/>
    </source>
</evidence>
<dbReference type="PANTHER" id="PTHR30386:SF19">
    <property type="entry name" value="MULTIDRUG EXPORT PROTEIN EMRA-RELATED"/>
    <property type="match status" value="1"/>
</dbReference>
<keyword evidence="6 10" id="KW-0812">Transmembrane</keyword>
<keyword evidence="7 10" id="KW-1133">Transmembrane helix</keyword>
<dbReference type="NCBIfam" id="TIGR00998">
    <property type="entry name" value="8a0101"/>
    <property type="match status" value="1"/>
</dbReference>
<feature type="domain" description="Multidrug export protein EmrA/FarA alpha-helical hairpin" evidence="11">
    <location>
        <begin position="88"/>
        <end position="209"/>
    </location>
</feature>
<keyword evidence="14" id="KW-1185">Reference proteome</keyword>
<reference evidence="13 14" key="1">
    <citation type="submission" date="2021-06" db="EMBL/GenBank/DDBJ databases">
        <title>FDA dAtabase for Regulatory Grade micrObial Sequences (FDA-ARGOS): Supporting development and validation of Infectious Disease Dx tests.</title>
        <authorList>
            <person name="Sproer C."/>
            <person name="Gronow S."/>
            <person name="Severitt S."/>
            <person name="Schroder I."/>
            <person name="Tallon L."/>
            <person name="Sadzewicz L."/>
            <person name="Zhao X."/>
            <person name="Boylan J."/>
            <person name="Ott S."/>
            <person name="Bowen H."/>
            <person name="Vavikolanu K."/>
            <person name="Mehta A."/>
            <person name="Aluvathingal J."/>
            <person name="Nadendla S."/>
            <person name="Lowell S."/>
            <person name="Myers T."/>
            <person name="Yan Y."/>
        </authorList>
    </citation>
    <scope>NUCLEOTIDE SEQUENCE [LARGE SCALE GENOMIC DNA]</scope>
    <source>
        <strain evidence="13 14">FDAARGOS 1428</strain>
    </source>
</reference>
<keyword evidence="4" id="KW-1003">Cell membrane</keyword>
<sequence>MEQDKTLEKKKTRKIYFAVFLVVLLLAAISLFSYWDIILRHQVSTDDAYVTGNMNSISSQISGSVTSVNYTNTEYVHQGDILVSLDKTDTLIAFNQAKNNLANTVREMRKLYLLASQYQANVAAAQIQSKQASEDYLRRQRLAGSGLIAHEDLEHSKDNAISSKAALEAAIQAYNANRALIMDTTLEKQPQVLQAAEQMKQAWLALQRTDIRSPVTGYVAQRNVQVGETIASAQPLLAVVPAQQMWVNANFKETQLTNVKIGQRVTLTSDLYGDKVIFHGHVKGINMGTGNAFSLLPSQNASGNWIKVVQRVPVEIELDKGEIGRYPLRIGLSMNATIDTDGTTSAPMPVNSYVTSVVPAYASDALVIDTGPVDDEIHTIIKINGQR</sequence>
<feature type="domain" description="p-hydroxybenzoic acid efflux pump subunit AaeA-like beta-barrel" evidence="12">
    <location>
        <begin position="246"/>
        <end position="322"/>
    </location>
</feature>
<dbReference type="PANTHER" id="PTHR30386">
    <property type="entry name" value="MEMBRANE FUSION SUBUNIT OF EMRAB-TOLC MULTIDRUG EFFLUX PUMP"/>
    <property type="match status" value="1"/>
</dbReference>
<dbReference type="Proteomes" id="UP000683583">
    <property type="component" value="Chromosome"/>
</dbReference>
<evidence type="ECO:0000313" key="14">
    <source>
        <dbReference type="Proteomes" id="UP000683583"/>
    </source>
</evidence>
<keyword evidence="5" id="KW-0997">Cell inner membrane</keyword>
<comment type="similarity">
    <text evidence="2">Belongs to the membrane fusion protein (MFP) (TC 8.A.1) family.</text>
</comment>
<evidence type="ECO:0000313" key="13">
    <source>
        <dbReference type="EMBL" id="QXA49853.1"/>
    </source>
</evidence>
<dbReference type="SUPFAM" id="SSF111369">
    <property type="entry name" value="HlyD-like secretion proteins"/>
    <property type="match status" value="1"/>
</dbReference>
<dbReference type="InterPro" id="IPR050739">
    <property type="entry name" value="MFP"/>
</dbReference>
<evidence type="ECO:0000259" key="11">
    <source>
        <dbReference type="Pfam" id="PF25885"/>
    </source>
</evidence>
<accession>A0ABX8KL39</accession>